<evidence type="ECO:0000256" key="4">
    <source>
        <dbReference type="ARBA" id="ARBA00022833"/>
    </source>
</evidence>
<protein>
    <submittedName>
        <fullName evidence="6">Creatinine amidohydrolase</fullName>
        <ecNumber evidence="6">3.5.2.10</ecNumber>
    </submittedName>
</protein>
<dbReference type="GO" id="GO:0016811">
    <property type="term" value="F:hydrolase activity, acting on carbon-nitrogen (but not peptide) bonds, in linear amides"/>
    <property type="evidence" value="ECO:0007669"/>
    <property type="project" value="TreeGrafter"/>
</dbReference>
<dbReference type="InterPro" id="IPR003785">
    <property type="entry name" value="Creatininase/forma_Hydrolase"/>
</dbReference>
<dbReference type="PANTHER" id="PTHR35005">
    <property type="entry name" value="3-DEHYDRO-SCYLLO-INOSOSE HYDROLASE"/>
    <property type="match status" value="1"/>
</dbReference>
<comment type="similarity">
    <text evidence="5">Belongs to the creatininase superfamily.</text>
</comment>
<dbReference type="STRING" id="326522.BWD08_08190"/>
<evidence type="ECO:0000256" key="3">
    <source>
        <dbReference type="ARBA" id="ARBA00022801"/>
    </source>
</evidence>
<keyword evidence="7" id="KW-1185">Reference proteome</keyword>
<dbReference type="SUPFAM" id="SSF102215">
    <property type="entry name" value="Creatininase"/>
    <property type="match status" value="1"/>
</dbReference>
<dbReference type="GO" id="GO:0009231">
    <property type="term" value="P:riboflavin biosynthetic process"/>
    <property type="evidence" value="ECO:0007669"/>
    <property type="project" value="TreeGrafter"/>
</dbReference>
<dbReference type="PANTHER" id="PTHR35005:SF1">
    <property type="entry name" value="2-AMINO-5-FORMYLAMINO-6-RIBOSYLAMINOPYRIMIDIN-4(3H)-ONE 5'-MONOPHOSPHATE DEFORMYLASE"/>
    <property type="match status" value="1"/>
</dbReference>
<comment type="cofactor">
    <cofactor evidence="1">
        <name>Zn(2+)</name>
        <dbReference type="ChEBI" id="CHEBI:29105"/>
    </cofactor>
</comment>
<evidence type="ECO:0000256" key="2">
    <source>
        <dbReference type="ARBA" id="ARBA00022723"/>
    </source>
</evidence>
<keyword evidence="3 6" id="KW-0378">Hydrolase</keyword>
<dbReference type="EMBL" id="LR134516">
    <property type="protein sequence ID" value="VEJ22056.1"/>
    <property type="molecule type" value="Genomic_DNA"/>
</dbReference>
<evidence type="ECO:0000313" key="6">
    <source>
        <dbReference type="EMBL" id="VEJ22056.1"/>
    </source>
</evidence>
<dbReference type="GO" id="GO:0047789">
    <property type="term" value="F:creatininase activity"/>
    <property type="evidence" value="ECO:0007669"/>
    <property type="project" value="UniProtKB-EC"/>
</dbReference>
<keyword evidence="4" id="KW-0862">Zinc</keyword>
<proteinExistence type="inferred from homology"/>
<dbReference type="GO" id="GO:0006601">
    <property type="term" value="P:creatine biosynthetic process"/>
    <property type="evidence" value="ECO:0007669"/>
    <property type="project" value="InterPro"/>
</dbReference>
<gene>
    <name evidence="6" type="primary">crnA</name>
    <name evidence="6" type="ORF">NCTC12227_01829</name>
</gene>
<dbReference type="Pfam" id="PF02633">
    <property type="entry name" value="Creatininase"/>
    <property type="match status" value="1"/>
</dbReference>
<dbReference type="GO" id="GO:0046872">
    <property type="term" value="F:metal ion binding"/>
    <property type="evidence" value="ECO:0007669"/>
    <property type="project" value="UniProtKB-KW"/>
</dbReference>
<dbReference type="RefSeq" id="WP_172594908.1">
    <property type="nucleotide sequence ID" value="NZ_JBGNXI010000003.1"/>
</dbReference>
<dbReference type="KEGG" id="nani:NCTC12227_01829"/>
<accession>A0A448UDS7</accession>
<keyword evidence="2" id="KW-0479">Metal-binding</keyword>
<evidence type="ECO:0000313" key="7">
    <source>
        <dbReference type="Proteomes" id="UP000268229"/>
    </source>
</evidence>
<dbReference type="EC" id="3.5.2.10" evidence="6"/>
<organism evidence="6 7">
    <name type="scientific">Neisseria animaloris</name>
    <dbReference type="NCBI Taxonomy" id="326522"/>
    <lineage>
        <taxon>Bacteria</taxon>
        <taxon>Pseudomonadati</taxon>
        <taxon>Pseudomonadota</taxon>
        <taxon>Betaproteobacteria</taxon>
        <taxon>Neisseriales</taxon>
        <taxon>Neisseriaceae</taxon>
        <taxon>Neisseria</taxon>
    </lineage>
</organism>
<reference evidence="6 7" key="1">
    <citation type="submission" date="2018-12" db="EMBL/GenBank/DDBJ databases">
        <authorList>
            <consortium name="Pathogen Informatics"/>
        </authorList>
    </citation>
    <scope>NUCLEOTIDE SEQUENCE [LARGE SCALE GENOMIC DNA]</scope>
    <source>
        <strain evidence="6 7">NCTC12227</strain>
    </source>
</reference>
<evidence type="ECO:0000256" key="1">
    <source>
        <dbReference type="ARBA" id="ARBA00001947"/>
    </source>
</evidence>
<dbReference type="InterPro" id="IPR024087">
    <property type="entry name" value="Creatininase-like_sf"/>
</dbReference>
<evidence type="ECO:0000256" key="5">
    <source>
        <dbReference type="ARBA" id="ARBA00024029"/>
    </source>
</evidence>
<dbReference type="AlphaFoldDB" id="A0A448UDS7"/>
<dbReference type="NCBIfam" id="TIGR04448">
    <property type="entry name" value="creatininase"/>
    <property type="match status" value="1"/>
</dbReference>
<name>A0A448UDS7_9NEIS</name>
<dbReference type="GO" id="GO:0006602">
    <property type="term" value="P:creatinine catabolic process"/>
    <property type="evidence" value="ECO:0007669"/>
    <property type="project" value="InterPro"/>
</dbReference>
<dbReference type="Proteomes" id="UP000268229">
    <property type="component" value="Chromosome"/>
</dbReference>
<dbReference type="Gene3D" id="3.40.50.10310">
    <property type="entry name" value="Creatininase"/>
    <property type="match status" value="1"/>
</dbReference>
<dbReference type="InterPro" id="IPR031034">
    <property type="entry name" value="Creatininase"/>
</dbReference>
<sequence>MANINMKQMNAFEYRNRVKENPVVVVPVGALEQHGPHMPMNVDELLSTDVATAVAERIGGLVGPALSFGYKSQQRSGGGYHLAGTTSLSGPTFIALAREITLELAAHGVRRFVFCNGHYENYQFLFEGVDTAIRELKRDGIEVKALLMSYWDFVDDATIARLYPEGFTGWDLEHGGVLETSLMLLLHPEMVDMNAVMDGPPAELPNYDILPIKPELTPPSGCLSSAANATKEKGQILLETASSKMAEAIRTEFSLGA</sequence>